<dbReference type="EMBL" id="UINC01002809">
    <property type="protein sequence ID" value="SVA00496.1"/>
    <property type="molecule type" value="Genomic_DNA"/>
</dbReference>
<keyword evidence="2" id="KW-1003">Cell membrane</keyword>
<keyword evidence="7" id="KW-1133">Transmembrane helix</keyword>
<dbReference type="GO" id="GO:0008610">
    <property type="term" value="P:lipid biosynthetic process"/>
    <property type="evidence" value="ECO:0007669"/>
    <property type="project" value="UniProtKB-ARBA"/>
</dbReference>
<dbReference type="GO" id="GO:1901137">
    <property type="term" value="P:carbohydrate derivative biosynthetic process"/>
    <property type="evidence" value="ECO:0007669"/>
    <property type="project" value="UniProtKB-ARBA"/>
</dbReference>
<dbReference type="PANTHER" id="PTHR30606:SF9">
    <property type="entry name" value="LIPID A BIOSYNTHESIS LAUROYLTRANSFERASE"/>
    <property type="match status" value="1"/>
</dbReference>
<reference evidence="8" key="1">
    <citation type="submission" date="2018-05" db="EMBL/GenBank/DDBJ databases">
        <authorList>
            <person name="Lanie J.A."/>
            <person name="Ng W.-L."/>
            <person name="Kazmierczak K.M."/>
            <person name="Andrzejewski T.M."/>
            <person name="Davidsen T.M."/>
            <person name="Wayne K.J."/>
            <person name="Tettelin H."/>
            <person name="Glass J.I."/>
            <person name="Rusch D."/>
            <person name="Podicherti R."/>
            <person name="Tsui H.-C.T."/>
            <person name="Winkler M.E."/>
        </authorList>
    </citation>
    <scope>NUCLEOTIDE SEQUENCE</scope>
</reference>
<keyword evidence="5 7" id="KW-0472">Membrane</keyword>
<dbReference type="CDD" id="cd07984">
    <property type="entry name" value="LPLAT_LABLAT-like"/>
    <property type="match status" value="1"/>
</dbReference>
<dbReference type="GO" id="GO:0016746">
    <property type="term" value="F:acyltransferase activity"/>
    <property type="evidence" value="ECO:0007669"/>
    <property type="project" value="UniProtKB-KW"/>
</dbReference>
<comment type="subcellular location">
    <subcellularLocation>
        <location evidence="1">Cell inner membrane</location>
    </subcellularLocation>
</comment>
<evidence type="ECO:0000256" key="4">
    <source>
        <dbReference type="ARBA" id="ARBA00022679"/>
    </source>
</evidence>
<dbReference type="PIRSF" id="PIRSF026649">
    <property type="entry name" value="MsbB"/>
    <property type="match status" value="1"/>
</dbReference>
<dbReference type="InterPro" id="IPR004960">
    <property type="entry name" value="LipA_acyltrans"/>
</dbReference>
<evidence type="ECO:0000256" key="6">
    <source>
        <dbReference type="ARBA" id="ARBA00023315"/>
    </source>
</evidence>
<evidence type="ECO:0000256" key="1">
    <source>
        <dbReference type="ARBA" id="ARBA00004533"/>
    </source>
</evidence>
<feature type="non-terminal residue" evidence="8">
    <location>
        <position position="300"/>
    </location>
</feature>
<dbReference type="GO" id="GO:0005886">
    <property type="term" value="C:plasma membrane"/>
    <property type="evidence" value="ECO:0007669"/>
    <property type="project" value="UniProtKB-SubCell"/>
</dbReference>
<dbReference type="AlphaFoldDB" id="A0A381S8Y6"/>
<evidence type="ECO:0008006" key="9">
    <source>
        <dbReference type="Google" id="ProtNLM"/>
    </source>
</evidence>
<evidence type="ECO:0000256" key="3">
    <source>
        <dbReference type="ARBA" id="ARBA00022519"/>
    </source>
</evidence>
<evidence type="ECO:0000256" key="5">
    <source>
        <dbReference type="ARBA" id="ARBA00023136"/>
    </source>
</evidence>
<gene>
    <name evidence="8" type="ORF">METZ01_LOCUS53350</name>
</gene>
<keyword evidence="4" id="KW-0808">Transferase</keyword>
<dbReference type="PANTHER" id="PTHR30606">
    <property type="entry name" value="LIPID A BIOSYNTHESIS LAUROYL ACYLTRANSFERASE"/>
    <property type="match status" value="1"/>
</dbReference>
<dbReference type="Pfam" id="PF03279">
    <property type="entry name" value="Lip_A_acyltrans"/>
    <property type="match status" value="1"/>
</dbReference>
<name>A0A381S8Y6_9ZZZZ</name>
<organism evidence="8">
    <name type="scientific">marine metagenome</name>
    <dbReference type="NCBI Taxonomy" id="408172"/>
    <lineage>
        <taxon>unclassified sequences</taxon>
        <taxon>metagenomes</taxon>
        <taxon>ecological metagenomes</taxon>
    </lineage>
</organism>
<feature type="transmembrane region" description="Helical" evidence="7">
    <location>
        <begin position="20"/>
        <end position="53"/>
    </location>
</feature>
<proteinExistence type="predicted"/>
<keyword evidence="3" id="KW-0997">Cell inner membrane</keyword>
<evidence type="ECO:0000256" key="2">
    <source>
        <dbReference type="ARBA" id="ARBA00022475"/>
    </source>
</evidence>
<accession>A0A381S8Y6</accession>
<protein>
    <recommendedName>
        <fullName evidence="9">Lipid A biosynthesis lauroyl acyltransferase</fullName>
    </recommendedName>
</protein>
<evidence type="ECO:0000256" key="7">
    <source>
        <dbReference type="SAM" id="Phobius"/>
    </source>
</evidence>
<keyword evidence="7" id="KW-0812">Transmembrane</keyword>
<feature type="non-terminal residue" evidence="8">
    <location>
        <position position="1"/>
    </location>
</feature>
<evidence type="ECO:0000313" key="8">
    <source>
        <dbReference type="EMBL" id="SVA00496.1"/>
    </source>
</evidence>
<sequence>MTNSNPKNIPLLEYLKPKNWIILIILGFARLILLLPFRLVLLIGHLIGLLLFSIPSKRSNIAKKNIELCFPELSESEQNTLLKQHFISLGIGFIEVGMVRWKSNSSLKNIVKIEGLKYLQEALKKDKGIVLMSAHFTLLEISALIGRQGFVENLPPMIGMYRLGSNPFINRFFRNARLRSVESLITKFEVKDMIHALKEKKIVWYASDQSFSGKNSIDINFFGQNAQTNSAICRFIDITDCSVLPYFPKRLANGEGYELTIYPEIKSSESKNPKEYLEQLYQVLEGHIMDHPEQYYWVHR</sequence>
<keyword evidence="6" id="KW-0012">Acyltransferase</keyword>